<organism evidence="1 2">
    <name type="scientific">Dietzia aurantiaca</name>
    <dbReference type="NCBI Taxonomy" id="983873"/>
    <lineage>
        <taxon>Bacteria</taxon>
        <taxon>Bacillati</taxon>
        <taxon>Actinomycetota</taxon>
        <taxon>Actinomycetes</taxon>
        <taxon>Mycobacteriales</taxon>
        <taxon>Dietziaceae</taxon>
        <taxon>Dietzia</taxon>
    </lineage>
</organism>
<evidence type="ECO:0000313" key="1">
    <source>
        <dbReference type="EMBL" id="MFC4753455.1"/>
    </source>
</evidence>
<gene>
    <name evidence="1" type="ORF">ACFO7U_01505</name>
</gene>
<dbReference type="RefSeq" id="WP_344989982.1">
    <property type="nucleotide sequence ID" value="NZ_BAABCD010000008.1"/>
</dbReference>
<keyword evidence="2" id="KW-1185">Reference proteome</keyword>
<reference evidence="2" key="1">
    <citation type="journal article" date="2019" name="Int. J. Syst. Evol. Microbiol.">
        <title>The Global Catalogue of Microorganisms (GCM) 10K type strain sequencing project: providing services to taxonomists for standard genome sequencing and annotation.</title>
        <authorList>
            <consortium name="The Broad Institute Genomics Platform"/>
            <consortium name="The Broad Institute Genome Sequencing Center for Infectious Disease"/>
            <person name="Wu L."/>
            <person name="Ma J."/>
        </authorList>
    </citation>
    <scope>NUCLEOTIDE SEQUENCE [LARGE SCALE GENOMIC DNA]</scope>
    <source>
        <strain evidence="2">JCM 11882</strain>
    </source>
</reference>
<evidence type="ECO:0000313" key="2">
    <source>
        <dbReference type="Proteomes" id="UP001595836"/>
    </source>
</evidence>
<dbReference type="Proteomes" id="UP001595836">
    <property type="component" value="Unassembled WGS sequence"/>
</dbReference>
<accession>A0ABV9PKL8</accession>
<proteinExistence type="predicted"/>
<dbReference type="EMBL" id="JBHSHP010000005">
    <property type="protein sequence ID" value="MFC4753455.1"/>
    <property type="molecule type" value="Genomic_DNA"/>
</dbReference>
<name>A0ABV9PKL8_9ACTN</name>
<sequence length="295" mass="30699">MKDTRVVVVMGGDPTDRAERTADVISGAGGTALVLTGHPDAVDSRLDTTEGGTVEVRADDPVARLDAYRSGAADPHDDLLAALAAGGGTPLSAVLGWEYARRATAAGYWDVVVVELDGDLAAVRRLASAGELASFVESRWPAHVRFASMAAGDLADVRVREAHRLALLAADVASFLAGPVEVRVAGRAPERTAAMAELARGGVRPQIEADADGSYVVAYPSPTMPSGPAAVDGDMLTLDHDGFRAVLPLPALLSRCVLIGSGYDDETGRVLLRFEPDPDLWPPNLVPSGFVGRAG</sequence>
<protein>
    <submittedName>
        <fullName evidence="1">Uncharacterized protein</fullName>
    </submittedName>
</protein>
<comment type="caution">
    <text evidence="1">The sequence shown here is derived from an EMBL/GenBank/DDBJ whole genome shotgun (WGS) entry which is preliminary data.</text>
</comment>